<evidence type="ECO:0000256" key="1">
    <source>
        <dbReference type="ARBA" id="ARBA00023319"/>
    </source>
</evidence>
<feature type="compositionally biased region" description="Polar residues" evidence="2">
    <location>
        <begin position="860"/>
        <end position="879"/>
    </location>
</feature>
<dbReference type="InterPro" id="IPR013783">
    <property type="entry name" value="Ig-like_fold"/>
</dbReference>
<dbReference type="SUPFAM" id="SSF48726">
    <property type="entry name" value="Immunoglobulin"/>
    <property type="match status" value="2"/>
</dbReference>
<name>A0A7L1LHP3_HIMHI</name>
<dbReference type="InterPro" id="IPR007110">
    <property type="entry name" value="Ig-like_dom"/>
</dbReference>
<dbReference type="InterPro" id="IPR003598">
    <property type="entry name" value="Ig_sub2"/>
</dbReference>
<feature type="region of interest" description="Disordered" evidence="2">
    <location>
        <begin position="897"/>
        <end position="1056"/>
    </location>
</feature>
<organism evidence="4 5">
    <name type="scientific">Himantopus himantopus</name>
    <name type="common">Black-winged stilt</name>
    <name type="synonym">Charadrius himantopus</name>
    <dbReference type="NCBI Taxonomy" id="225398"/>
    <lineage>
        <taxon>Eukaryota</taxon>
        <taxon>Metazoa</taxon>
        <taxon>Chordata</taxon>
        <taxon>Craniata</taxon>
        <taxon>Vertebrata</taxon>
        <taxon>Euteleostomi</taxon>
        <taxon>Archelosauria</taxon>
        <taxon>Archosauria</taxon>
        <taxon>Dinosauria</taxon>
        <taxon>Saurischia</taxon>
        <taxon>Theropoda</taxon>
        <taxon>Coelurosauria</taxon>
        <taxon>Aves</taxon>
        <taxon>Neognathae</taxon>
        <taxon>Neoaves</taxon>
        <taxon>Charadriiformes</taxon>
        <taxon>Recurvirostridae</taxon>
        <taxon>Himantopus</taxon>
    </lineage>
</organism>
<feature type="non-terminal residue" evidence="4">
    <location>
        <position position="1"/>
    </location>
</feature>
<feature type="region of interest" description="Disordered" evidence="2">
    <location>
        <begin position="782"/>
        <end position="879"/>
    </location>
</feature>
<comment type="caution">
    <text evidence="4">The sequence shown here is derived from an EMBL/GenBank/DDBJ whole genome shotgun (WGS) entry which is preliminary data.</text>
</comment>
<feature type="non-terminal residue" evidence="4">
    <location>
        <position position="1056"/>
    </location>
</feature>
<dbReference type="AlphaFoldDB" id="A0A7L1LHP3"/>
<dbReference type="InterPro" id="IPR003599">
    <property type="entry name" value="Ig_sub"/>
</dbReference>
<gene>
    <name evidence="4" type="primary">Igsf10_1</name>
    <name evidence="4" type="ORF">HIMHIM_R15607</name>
</gene>
<keyword evidence="5" id="KW-1185">Reference proteome</keyword>
<dbReference type="PANTHER" id="PTHR10075:SF100">
    <property type="entry name" value="FASCICLIN-2"/>
    <property type="match status" value="1"/>
</dbReference>
<feature type="domain" description="Ig-like" evidence="3">
    <location>
        <begin position="48"/>
        <end position="126"/>
    </location>
</feature>
<feature type="region of interest" description="Disordered" evidence="2">
    <location>
        <begin position="411"/>
        <end position="435"/>
    </location>
</feature>
<dbReference type="GO" id="GO:0005886">
    <property type="term" value="C:plasma membrane"/>
    <property type="evidence" value="ECO:0007669"/>
    <property type="project" value="TreeGrafter"/>
</dbReference>
<dbReference type="EMBL" id="VXBK01010084">
    <property type="protein sequence ID" value="NXN74363.1"/>
    <property type="molecule type" value="Genomic_DNA"/>
</dbReference>
<protein>
    <submittedName>
        <fullName evidence="4">IGS10 protein</fullName>
    </submittedName>
</protein>
<dbReference type="SMART" id="SM00409">
    <property type="entry name" value="IG"/>
    <property type="match status" value="1"/>
</dbReference>
<accession>A0A7L1LHP3</accession>
<reference evidence="4 5" key="1">
    <citation type="submission" date="2019-09" db="EMBL/GenBank/DDBJ databases">
        <title>Bird 10,000 Genomes (B10K) Project - Family phase.</title>
        <authorList>
            <person name="Zhang G."/>
        </authorList>
    </citation>
    <scope>NUCLEOTIDE SEQUENCE [LARGE SCALE GENOMIC DNA]</scope>
    <source>
        <strain evidence="4">B10K-DU-002-13</strain>
        <tissue evidence="4">Muscle</tissue>
    </source>
</reference>
<dbReference type="GO" id="GO:0070593">
    <property type="term" value="P:dendrite self-avoidance"/>
    <property type="evidence" value="ECO:0007669"/>
    <property type="project" value="TreeGrafter"/>
</dbReference>
<dbReference type="GO" id="GO:0098632">
    <property type="term" value="F:cell-cell adhesion mediator activity"/>
    <property type="evidence" value="ECO:0007669"/>
    <property type="project" value="TreeGrafter"/>
</dbReference>
<evidence type="ECO:0000313" key="4">
    <source>
        <dbReference type="EMBL" id="NXN74363.1"/>
    </source>
</evidence>
<dbReference type="Proteomes" id="UP000571567">
    <property type="component" value="Unassembled WGS sequence"/>
</dbReference>
<dbReference type="SMART" id="SM00408">
    <property type="entry name" value="IGc2"/>
    <property type="match status" value="1"/>
</dbReference>
<dbReference type="OrthoDB" id="10062932at2759"/>
<feature type="compositionally biased region" description="Low complexity" evidence="2">
    <location>
        <begin position="961"/>
        <end position="980"/>
    </location>
</feature>
<dbReference type="GO" id="GO:0007156">
    <property type="term" value="P:homophilic cell adhesion via plasma membrane adhesion molecules"/>
    <property type="evidence" value="ECO:0007669"/>
    <property type="project" value="TreeGrafter"/>
</dbReference>
<dbReference type="PROSITE" id="PS50835">
    <property type="entry name" value="IG_LIKE"/>
    <property type="match status" value="1"/>
</dbReference>
<feature type="compositionally biased region" description="Polar residues" evidence="2">
    <location>
        <begin position="184"/>
        <end position="201"/>
    </location>
</feature>
<feature type="compositionally biased region" description="Basic and acidic residues" evidence="2">
    <location>
        <begin position="1006"/>
        <end position="1018"/>
    </location>
</feature>
<keyword evidence="1" id="KW-0393">Immunoglobulin domain</keyword>
<dbReference type="GO" id="GO:0007411">
    <property type="term" value="P:axon guidance"/>
    <property type="evidence" value="ECO:0007669"/>
    <property type="project" value="TreeGrafter"/>
</dbReference>
<dbReference type="Pfam" id="PF13927">
    <property type="entry name" value="Ig_3"/>
    <property type="match status" value="1"/>
</dbReference>
<feature type="compositionally biased region" description="Low complexity" evidence="2">
    <location>
        <begin position="923"/>
        <end position="937"/>
    </location>
</feature>
<dbReference type="GO" id="GO:0030424">
    <property type="term" value="C:axon"/>
    <property type="evidence" value="ECO:0007669"/>
    <property type="project" value="TreeGrafter"/>
</dbReference>
<dbReference type="CDD" id="cd00096">
    <property type="entry name" value="Ig"/>
    <property type="match status" value="1"/>
</dbReference>
<dbReference type="PANTHER" id="PTHR10075">
    <property type="entry name" value="BASIGIN RELATED"/>
    <property type="match status" value="1"/>
</dbReference>
<sequence>EDGRIVVVKTGTFTLRTADTFDTGLYHCIGTNYNDADTLTFRITVVDPYVEHNSVNGAKLSTFAGSTLYLPCTSTAVPDAAISWVLPEHVILHHSVRNRRIFDNGTLRIQGVTERDGGYFRCVAANQYGVDLLVFQVLVRKDETALEKKHAAAGEWEEDDGSGNALLASAPRQKHPLATPATLTANQESAASASRNGVTQSTHKRNSYGKMTYRHYRDKISRRFRGHRRPFVSSARRVDPQRWAAFLEKTKRNSTLIEIRGEVATKPPIQAHKFSKVPGDEDETSGDLVSPEEEFMIPVTETATISALGRAVESAVTAGPEVTVSNTPARKTSLLGAEAVTPLPSPFPQSVSSDSRRPQTYVKPTITNSWESSDLSQISANGIKRSTVSNGASRTATLFPAGQRLVYSGGSNNQHLEPASTTPMTDATGTSMSVPSQNTVDKLHVFTESIDKISTKRDHQISVVTVSEPSPEFGHNYFHSTQKRVTPKPPLDSTTITHQQIQVIQDVTTHAPQAQRQYGRRRKISGRRRIVRPGRILSMKEHRHNFGRQGSVRGSTAVAADVQLNMKYVSNLPTLNNVSSSINPFSPEAPLSSPSTMNMPLEHPEGTHQNTAFLGEGKNQASARQETTAMIMPLIAKGTQDTPQWELETSAPFQTNTDRVQPFSIRRPTTATHTARITTETTQTVSTEISSTLESFSPGIKPRTSAKNSQRGKITWEHLFGSGAQQDVLPLKLPEQQTGMFLSTEVSPTLPKTTAALSVSKMSFLHSTPISTGANHSSGFLSLNKPSHYGNGKSEEHLPTAKPPSDSDPATSATEETDVPSLKPTVTPIVAPQTDIKITKNKIFRVGRKRGQRRRRPPKTSTSQRVTAGQSTAGVPSGNTAVPVVTALTSLSLPTSLTPAEPFSESAGAVSVTETPARRSLHTPAAPQQAPTAATQPPAAPLTGRNTQPATLPAGGRLAHSHATTSQAAALLSKPSSAASTRPATVPAAAGSEPAQQIKATATAGEKSHLKMEERVIQENHVTPPTFPARTESSGRAPAAFTDVSAPKAQPPTPPP</sequence>
<proteinExistence type="predicted"/>
<feature type="compositionally biased region" description="Basic residues" evidence="2">
    <location>
        <begin position="839"/>
        <end position="858"/>
    </location>
</feature>
<dbReference type="Gene3D" id="2.60.40.10">
    <property type="entry name" value="Immunoglobulins"/>
    <property type="match status" value="1"/>
</dbReference>
<feature type="region of interest" description="Disordered" evidence="2">
    <location>
        <begin position="184"/>
        <end position="209"/>
    </location>
</feature>
<evidence type="ECO:0000259" key="3">
    <source>
        <dbReference type="PROSITE" id="PS50835"/>
    </source>
</evidence>
<evidence type="ECO:0000256" key="2">
    <source>
        <dbReference type="SAM" id="MobiDB-lite"/>
    </source>
</evidence>
<dbReference type="InterPro" id="IPR036179">
    <property type="entry name" value="Ig-like_dom_sf"/>
</dbReference>
<evidence type="ECO:0000313" key="5">
    <source>
        <dbReference type="Proteomes" id="UP000571567"/>
    </source>
</evidence>